<dbReference type="InterPro" id="IPR036163">
    <property type="entry name" value="HMA_dom_sf"/>
</dbReference>
<dbReference type="Gene3D" id="3.40.1110.10">
    <property type="entry name" value="Calcium-transporting ATPase, cytoplasmic domain N"/>
    <property type="match status" value="1"/>
</dbReference>
<dbReference type="Pfam" id="PF00702">
    <property type="entry name" value="Hydrolase"/>
    <property type="match status" value="1"/>
</dbReference>
<gene>
    <name evidence="16" type="primary">zntA</name>
    <name evidence="16" type="ORF">HA46_03645</name>
</gene>
<evidence type="ECO:0000313" key="17">
    <source>
        <dbReference type="Proteomes" id="UP000193785"/>
    </source>
</evidence>
<keyword evidence="3 14" id="KW-1003">Cell membrane</keyword>
<dbReference type="PROSITE" id="PS01047">
    <property type="entry name" value="HMA_1"/>
    <property type="match status" value="1"/>
</dbReference>
<dbReference type="EMBL" id="MLJJ01000005">
    <property type="protein sequence ID" value="ORN02262.1"/>
    <property type="molecule type" value="Genomic_DNA"/>
</dbReference>
<feature type="transmembrane region" description="Helical" evidence="14">
    <location>
        <begin position="409"/>
        <end position="433"/>
    </location>
</feature>
<dbReference type="SFLD" id="SFLDG00002">
    <property type="entry name" value="C1.7:_P-type_atpase_like"/>
    <property type="match status" value="1"/>
</dbReference>
<dbReference type="InterPro" id="IPR017969">
    <property type="entry name" value="Heavy-metal-associated_CS"/>
</dbReference>
<evidence type="ECO:0000256" key="6">
    <source>
        <dbReference type="ARBA" id="ARBA00022723"/>
    </source>
</evidence>
<dbReference type="Gene3D" id="3.30.70.100">
    <property type="match status" value="1"/>
</dbReference>
<dbReference type="Gene3D" id="2.70.150.10">
    <property type="entry name" value="Calcium-transporting ATPase, cytoplasmic transduction domain A"/>
    <property type="match status" value="1"/>
</dbReference>
<dbReference type="InterPro" id="IPR059000">
    <property type="entry name" value="ATPase_P-type_domA"/>
</dbReference>
<keyword evidence="11 14" id="KW-0472">Membrane</keyword>
<evidence type="ECO:0000256" key="7">
    <source>
        <dbReference type="ARBA" id="ARBA00022741"/>
    </source>
</evidence>
<evidence type="ECO:0000256" key="2">
    <source>
        <dbReference type="ARBA" id="ARBA00006024"/>
    </source>
</evidence>
<dbReference type="PANTHER" id="PTHR48085:SF5">
    <property type="entry name" value="CADMIUM_ZINC-TRANSPORTING ATPASE HMA4-RELATED"/>
    <property type="match status" value="1"/>
</dbReference>
<dbReference type="InterPro" id="IPR023298">
    <property type="entry name" value="ATPase_P-typ_TM_dom_sf"/>
</dbReference>
<feature type="transmembrane region" description="Helical" evidence="14">
    <location>
        <begin position="717"/>
        <end position="735"/>
    </location>
</feature>
<keyword evidence="5 14" id="KW-0812">Transmembrane</keyword>
<evidence type="ECO:0000256" key="3">
    <source>
        <dbReference type="ARBA" id="ARBA00022475"/>
    </source>
</evidence>
<dbReference type="Proteomes" id="UP000193785">
    <property type="component" value="Unassembled WGS sequence"/>
</dbReference>
<feature type="transmembrane region" description="Helical" evidence="14">
    <location>
        <begin position="159"/>
        <end position="177"/>
    </location>
</feature>
<dbReference type="SFLD" id="SFLDS00003">
    <property type="entry name" value="Haloacid_Dehalogenase"/>
    <property type="match status" value="1"/>
</dbReference>
<dbReference type="Pfam" id="PF00403">
    <property type="entry name" value="HMA"/>
    <property type="match status" value="1"/>
</dbReference>
<keyword evidence="6 14" id="KW-0479">Metal-binding</keyword>
<accession>A0ABX3UVA3</accession>
<organism evidence="16 17">
    <name type="scientific">Pantoea septica</name>
    <dbReference type="NCBI Taxonomy" id="472695"/>
    <lineage>
        <taxon>Bacteria</taxon>
        <taxon>Pseudomonadati</taxon>
        <taxon>Pseudomonadota</taxon>
        <taxon>Gammaproteobacteria</taxon>
        <taxon>Enterobacterales</taxon>
        <taxon>Erwiniaceae</taxon>
        <taxon>Pantoea</taxon>
    </lineage>
</organism>
<evidence type="ECO:0000313" key="16">
    <source>
        <dbReference type="EMBL" id="ORN02262.1"/>
    </source>
</evidence>
<dbReference type="InterPro" id="IPR036412">
    <property type="entry name" value="HAD-like_sf"/>
</dbReference>
<dbReference type="InterPro" id="IPR023214">
    <property type="entry name" value="HAD_sf"/>
</dbReference>
<dbReference type="EC" id="7.2.2.12" evidence="12"/>
<evidence type="ECO:0000256" key="14">
    <source>
        <dbReference type="RuleBase" id="RU362081"/>
    </source>
</evidence>
<evidence type="ECO:0000256" key="12">
    <source>
        <dbReference type="ARBA" id="ARBA00039097"/>
    </source>
</evidence>
<sequence>MQQHHHEHACGCGRSRHIHSAPKPLCALPGAASARLNIRAASPVQPVCGGGCCEANGGPDGEEHAGGSDEESDRQGGWRFSWRVSGMDCPGCARTVETAVSQLPEVLRTRVVFASEKLLVEASADVSTAVEQAVARAGFSLIDDAPTPRPASRWRENRALLLLAALLLASVILSQFMPRWGDGLFILTTLIGLWPVARSAWRRARSGSPFTIETLMSVAAAGALLIGAHAEAAMVLLLFLLGERLEAFAAARARSGVTQLMALRPENATRLNGDRRETVALAALRPGDVIEVAAGGRLPVDGRLLSDEASLDESALTGESLPVTHEKGDALLAGATSVDRLIQLEVTSEPGASAIDRILTLIEEAESHRAPVERFIDRFSRLYTPLIMLLAALVMAVPPLLGFGGWLPWIYKGLTLLLIGCPCALVIATPAAITSGLAAAARQGALIKGGAALERLSRIRAVAFDKTGTLTQGKPQVTAVLCFSSASQDELLALAAAVEQGSTHPLAAAIVAAASERQLTLPSASQQMTLAGSGIAAQVEGAQVELLSPGCVGALSAAQRAQILQQEEQGQTLVAILRDGEPLGALALRDNLRADARDALAELKRMGIESLMLTGDNPRAAAAIAGELGIDFRAGLLPGDKVDAIRALGQQRPLAMVGDGINDAPAMKAATIGIAMGSGSDIALETADAALTRDALPLLPSLVTLARRTRATLRQNIAIALGLKALFLVTTLLGLTGLWLAVVADSGATALVTANALRLLRARRR</sequence>
<dbReference type="InterPro" id="IPR027256">
    <property type="entry name" value="P-typ_ATPase_IB"/>
</dbReference>
<dbReference type="RefSeq" id="WP_084882221.1">
    <property type="nucleotide sequence ID" value="NZ_MLJJ01000005.1"/>
</dbReference>
<comment type="similarity">
    <text evidence="2 14">Belongs to the cation transport ATPase (P-type) (TC 3.A.3) family. Type IB subfamily.</text>
</comment>
<keyword evidence="9" id="KW-1278">Translocase</keyword>
<evidence type="ECO:0000256" key="13">
    <source>
        <dbReference type="ARBA" id="ARBA00047308"/>
    </source>
</evidence>
<dbReference type="SFLD" id="SFLDF00027">
    <property type="entry name" value="p-type_atpase"/>
    <property type="match status" value="1"/>
</dbReference>
<dbReference type="PROSITE" id="PS50846">
    <property type="entry name" value="HMA_2"/>
    <property type="match status" value="1"/>
</dbReference>
<evidence type="ECO:0000256" key="5">
    <source>
        <dbReference type="ARBA" id="ARBA00022692"/>
    </source>
</evidence>
<evidence type="ECO:0000256" key="1">
    <source>
        <dbReference type="ARBA" id="ARBA00004651"/>
    </source>
</evidence>
<dbReference type="PROSITE" id="PS00154">
    <property type="entry name" value="ATPASE_E1_E2"/>
    <property type="match status" value="1"/>
</dbReference>
<dbReference type="InterPro" id="IPR008250">
    <property type="entry name" value="ATPase_P-typ_transduc_dom_A_sf"/>
</dbReference>
<evidence type="ECO:0000259" key="15">
    <source>
        <dbReference type="PROSITE" id="PS50846"/>
    </source>
</evidence>
<keyword evidence="10 14" id="KW-1133">Transmembrane helix</keyword>
<dbReference type="NCBIfam" id="TIGR01525">
    <property type="entry name" value="ATPase-IB_hvy"/>
    <property type="match status" value="1"/>
</dbReference>
<keyword evidence="7 14" id="KW-0547">Nucleotide-binding</keyword>
<keyword evidence="4" id="KW-0597">Phosphoprotein</keyword>
<feature type="domain" description="HMA" evidence="15">
    <location>
        <begin position="78"/>
        <end position="142"/>
    </location>
</feature>
<protein>
    <recommendedName>
        <fullName evidence="12">P-type Zn(2+) transporter</fullName>
        <ecNumber evidence="12">7.2.2.12</ecNumber>
    </recommendedName>
</protein>
<evidence type="ECO:0000256" key="8">
    <source>
        <dbReference type="ARBA" id="ARBA00022840"/>
    </source>
</evidence>
<evidence type="ECO:0000256" key="11">
    <source>
        <dbReference type="ARBA" id="ARBA00023136"/>
    </source>
</evidence>
<comment type="catalytic activity">
    <reaction evidence="13">
        <text>Zn(2+)(in) + ATP + H2O = Zn(2+)(out) + ADP + phosphate + H(+)</text>
        <dbReference type="Rhea" id="RHEA:20621"/>
        <dbReference type="ChEBI" id="CHEBI:15377"/>
        <dbReference type="ChEBI" id="CHEBI:15378"/>
        <dbReference type="ChEBI" id="CHEBI:29105"/>
        <dbReference type="ChEBI" id="CHEBI:30616"/>
        <dbReference type="ChEBI" id="CHEBI:43474"/>
        <dbReference type="ChEBI" id="CHEBI:456216"/>
        <dbReference type="EC" id="7.2.2.12"/>
    </reaction>
</comment>
<dbReference type="PRINTS" id="PR00119">
    <property type="entry name" value="CATATPASE"/>
</dbReference>
<dbReference type="SUPFAM" id="SSF81653">
    <property type="entry name" value="Calcium ATPase, transduction domain A"/>
    <property type="match status" value="1"/>
</dbReference>
<keyword evidence="17" id="KW-1185">Reference proteome</keyword>
<evidence type="ECO:0000256" key="10">
    <source>
        <dbReference type="ARBA" id="ARBA00022989"/>
    </source>
</evidence>
<evidence type="ECO:0000256" key="4">
    <source>
        <dbReference type="ARBA" id="ARBA00022553"/>
    </source>
</evidence>
<dbReference type="InterPro" id="IPR018303">
    <property type="entry name" value="ATPase_P-typ_P_site"/>
</dbReference>
<dbReference type="SUPFAM" id="SSF81665">
    <property type="entry name" value="Calcium ATPase, transmembrane domain M"/>
    <property type="match status" value="1"/>
</dbReference>
<evidence type="ECO:0000256" key="9">
    <source>
        <dbReference type="ARBA" id="ARBA00022967"/>
    </source>
</evidence>
<dbReference type="Pfam" id="PF00122">
    <property type="entry name" value="E1-E2_ATPase"/>
    <property type="match status" value="1"/>
</dbReference>
<comment type="caution">
    <text evidence="16">The sequence shown here is derived from an EMBL/GenBank/DDBJ whole genome shotgun (WGS) entry which is preliminary data.</text>
</comment>
<dbReference type="SUPFAM" id="SSF55008">
    <property type="entry name" value="HMA, heavy metal-associated domain"/>
    <property type="match status" value="1"/>
</dbReference>
<dbReference type="InterPro" id="IPR044492">
    <property type="entry name" value="P_typ_ATPase_HD_dom"/>
</dbReference>
<comment type="subcellular location">
    <subcellularLocation>
        <location evidence="1">Cell membrane</location>
        <topology evidence="1">Multi-pass membrane protein</topology>
    </subcellularLocation>
</comment>
<name>A0ABX3UVA3_9GAMM</name>
<dbReference type="NCBIfam" id="NF008262">
    <property type="entry name" value="PRK11033.1"/>
    <property type="match status" value="1"/>
</dbReference>
<keyword evidence="8 14" id="KW-0067">ATP-binding</keyword>
<dbReference type="InterPro" id="IPR001757">
    <property type="entry name" value="P_typ_ATPase"/>
</dbReference>
<dbReference type="CDD" id="cd00371">
    <property type="entry name" value="HMA"/>
    <property type="match status" value="1"/>
</dbReference>
<dbReference type="PANTHER" id="PTHR48085">
    <property type="entry name" value="CADMIUM/ZINC-TRANSPORTING ATPASE HMA2-RELATED"/>
    <property type="match status" value="1"/>
</dbReference>
<dbReference type="InterPro" id="IPR023299">
    <property type="entry name" value="ATPase_P-typ_cyto_dom_N"/>
</dbReference>
<proteinExistence type="inferred from homology"/>
<feature type="transmembrane region" description="Helical" evidence="14">
    <location>
        <begin position="382"/>
        <end position="403"/>
    </location>
</feature>
<dbReference type="Gene3D" id="3.40.50.1000">
    <property type="entry name" value="HAD superfamily/HAD-like"/>
    <property type="match status" value="1"/>
</dbReference>
<dbReference type="NCBIfam" id="TIGR01512">
    <property type="entry name" value="ATPase-IB2_Cd"/>
    <property type="match status" value="1"/>
</dbReference>
<dbReference type="InterPro" id="IPR006121">
    <property type="entry name" value="HMA_dom"/>
</dbReference>
<dbReference type="SUPFAM" id="SSF56784">
    <property type="entry name" value="HAD-like"/>
    <property type="match status" value="1"/>
</dbReference>
<dbReference type="NCBIfam" id="TIGR01494">
    <property type="entry name" value="ATPase_P-type"/>
    <property type="match status" value="1"/>
</dbReference>
<dbReference type="InterPro" id="IPR051014">
    <property type="entry name" value="Cation_Transport_ATPase_IB"/>
</dbReference>
<reference evidence="16 17" key="1">
    <citation type="journal article" date="2017" name="Antonie Van Leeuwenhoek">
        <title>Phylogenomic resolution of the bacterial genus Pantoea and its relationship with Erwinia and Tatumella.</title>
        <authorList>
            <person name="Palmer M."/>
            <person name="Steenkamp E.T."/>
            <person name="Coetzee M.P."/>
            <person name="Chan W.Y."/>
            <person name="van Zyl E."/>
            <person name="De Maayer P."/>
            <person name="Coutinho T.A."/>
            <person name="Blom J."/>
            <person name="Smits T.H."/>
            <person name="Duffy B."/>
            <person name="Venter S.N."/>
        </authorList>
    </citation>
    <scope>NUCLEOTIDE SEQUENCE [LARGE SCALE GENOMIC DNA]</scope>
    <source>
        <strain evidence="16 17">LMG 5345</strain>
    </source>
</reference>